<dbReference type="PIRSF" id="PIRSF006595">
    <property type="entry name" value="UCP006595"/>
    <property type="match status" value="1"/>
</dbReference>
<evidence type="ECO:0000256" key="2">
    <source>
        <dbReference type="HAMAP-Rule" id="MF_00498"/>
    </source>
</evidence>
<dbReference type="GeneID" id="82848852"/>
<accession>A0A089ZV62</accession>
<evidence type="ECO:0000313" key="5">
    <source>
        <dbReference type="EMBL" id="CEL24918.1"/>
    </source>
</evidence>
<comment type="similarity">
    <text evidence="1 2">Belongs to the UPF0179 family.</text>
</comment>
<evidence type="ECO:0000313" key="6">
    <source>
        <dbReference type="EMBL" id="MBF4476051.1"/>
    </source>
</evidence>
<dbReference type="EMBL" id="CP006933">
    <property type="protein sequence ID" value="AIS31879.1"/>
    <property type="molecule type" value="Genomic_DNA"/>
</dbReference>
<evidence type="ECO:0000313" key="3">
    <source>
        <dbReference type="EMBL" id="AIS31879.1"/>
    </source>
</evidence>
<reference evidence="6" key="4">
    <citation type="submission" date="2020-10" db="EMBL/GenBank/DDBJ databases">
        <title>Dehalococcoides mccartyi of a TCE/Cr reducing biochatode.</title>
        <authorList>
            <person name="Matturro B."/>
        </authorList>
    </citation>
    <scope>NUCLEOTIDE SEQUENCE</scope>
    <source>
        <strain evidence="6">Bin2</strain>
    </source>
</reference>
<dbReference type="AlphaFoldDB" id="A0A089ZV62"/>
<proteinExistence type="inferred from homology"/>
<organism evidence="3 7">
    <name type="scientific">Methanobacterium formicicum</name>
    <dbReference type="NCBI Taxonomy" id="2162"/>
    <lineage>
        <taxon>Archaea</taxon>
        <taxon>Methanobacteriati</taxon>
        <taxon>Methanobacteriota</taxon>
        <taxon>Methanomada group</taxon>
        <taxon>Methanobacteria</taxon>
        <taxon>Methanobacteriales</taxon>
        <taxon>Methanobacteriaceae</taxon>
        <taxon>Methanobacterium</taxon>
    </lineage>
</organism>
<dbReference type="EMBL" id="LN515531">
    <property type="protein sequence ID" value="CEA14049.1"/>
    <property type="molecule type" value="Genomic_DNA"/>
</dbReference>
<evidence type="ECO:0000256" key="1">
    <source>
        <dbReference type="ARBA" id="ARBA00010824"/>
    </source>
</evidence>
<dbReference type="EMBL" id="LN734822">
    <property type="protein sequence ID" value="CEL24918.1"/>
    <property type="molecule type" value="Genomic_DNA"/>
</dbReference>
<dbReference type="KEGG" id="mfi:DSM1535_1724"/>
<dbReference type="PANTHER" id="PTHR40699">
    <property type="entry name" value="UPF0179 PROTEIN MJ1627"/>
    <property type="match status" value="1"/>
</dbReference>
<gene>
    <name evidence="3" type="ORF">BRM9_1063</name>
    <name evidence="4" type="ORF">DSM1535_1724</name>
    <name evidence="6" type="ORF">ISP06_11370</name>
    <name evidence="5" type="ORF">MB9_1280</name>
</gene>
<dbReference type="RefSeq" id="WP_048073157.1">
    <property type="nucleotide sequence ID" value="NZ_CALCVY010000235.1"/>
</dbReference>
<dbReference type="KEGG" id="mfc:BRM9_1063"/>
<dbReference type="InterPro" id="IPR005369">
    <property type="entry name" value="UPF0179"/>
</dbReference>
<dbReference type="Proteomes" id="UP000606900">
    <property type="component" value="Unassembled WGS sequence"/>
</dbReference>
<dbReference type="HAMAP" id="MF_00498">
    <property type="entry name" value="UPF0179"/>
    <property type="match status" value="1"/>
</dbReference>
<sequence>MITLIGNNLAEKGLKFMNYGAANQCESCRFKATCIESLEMGRIYQVREVKNTEHPCLIHEGGKVKVVDVDKATIKAAIDSKRAFEGSNIVYIPPECDEECSMREICFPEGLYSEDKCKIIKKVGKPLDKCPKGRDLTVVLLQY</sequence>
<reference evidence="4" key="2">
    <citation type="submission" date="2014-08" db="EMBL/GenBank/DDBJ databases">
        <authorList>
            <person name="Wibberg D."/>
        </authorList>
    </citation>
    <scope>NUCLEOTIDE SEQUENCE</scope>
</reference>
<name>A0A089ZV62_METFO</name>
<protein>
    <recommendedName>
        <fullName evidence="2">UPF0179 protein BRM9_1063</fullName>
    </recommendedName>
</protein>
<evidence type="ECO:0000313" key="7">
    <source>
        <dbReference type="Proteomes" id="UP000029661"/>
    </source>
</evidence>
<dbReference type="EMBL" id="JADIIL010000038">
    <property type="protein sequence ID" value="MBF4476051.1"/>
    <property type="molecule type" value="Genomic_DNA"/>
</dbReference>
<keyword evidence="8" id="KW-1185">Reference proteome</keyword>
<reference evidence="3" key="1">
    <citation type="submission" date="2013-12" db="EMBL/GenBank/DDBJ databases">
        <title>The complete genome sequence of Methanobacterium sp. BRM9.</title>
        <authorList>
            <consortium name="Pastoral Greenhouse Gas Research Consortium"/>
            <person name="Kelly W.J."/>
            <person name="Leahy S.C."/>
            <person name="Perry R."/>
            <person name="Li D."/>
            <person name="Altermann E."/>
            <person name="Lambie S.C."/>
            <person name="Attwood G.T."/>
        </authorList>
    </citation>
    <scope>NUCLEOTIDE SEQUENCE [LARGE SCALE GENOMIC DNA]</scope>
    <source>
        <strain evidence="3">BRM9</strain>
    </source>
</reference>
<evidence type="ECO:0000313" key="4">
    <source>
        <dbReference type="EMBL" id="CEA14049.1"/>
    </source>
</evidence>
<dbReference type="Proteomes" id="UP000029661">
    <property type="component" value="Chromosome"/>
</dbReference>
<dbReference type="PANTHER" id="PTHR40699:SF1">
    <property type="entry name" value="UPF0179 PROTEIN MJ1627"/>
    <property type="match status" value="1"/>
</dbReference>
<dbReference type="Proteomes" id="UP000062768">
    <property type="component" value="Chromosome I"/>
</dbReference>
<dbReference type="PATRIC" id="fig|2162.10.peg.1339"/>
<dbReference type="STRING" id="2162.BRM9_1063"/>
<reference evidence="5" key="3">
    <citation type="submission" date="2014-09" db="EMBL/GenBank/DDBJ databases">
        <authorList>
            <person name="Bishop-Lilly K.A."/>
            <person name="Broomall S.M."/>
            <person name="Chain P.S."/>
            <person name="Chertkov O."/>
            <person name="Coyne S.R."/>
            <person name="Daligault H.E."/>
            <person name="Davenport K.W."/>
            <person name="Erkkila T."/>
            <person name="Frey K.G."/>
            <person name="Gibbons H.S."/>
            <person name="Gu W."/>
            <person name="Jaissle J."/>
            <person name="Johnson S.L."/>
            <person name="Koroleva G.I."/>
            <person name="Ladner J.T."/>
            <person name="Lo C.-C."/>
            <person name="Minogue T.D."/>
            <person name="Munk C."/>
            <person name="Palacios G.F."/>
            <person name="Redden C.L."/>
            <person name="Rosenzweig C.N."/>
            <person name="Scholz M.B."/>
            <person name="Teshima H."/>
            <person name="Xu Y."/>
        </authorList>
    </citation>
    <scope>NUCLEOTIDE SEQUENCE</scope>
    <source>
        <strain evidence="5">Mb9</strain>
    </source>
</reference>
<dbReference type="Pfam" id="PF03684">
    <property type="entry name" value="UPF0179"/>
    <property type="match status" value="1"/>
</dbReference>
<dbReference type="OrthoDB" id="24613at2157"/>
<evidence type="ECO:0000313" key="8">
    <source>
        <dbReference type="Proteomes" id="UP000062768"/>
    </source>
</evidence>